<dbReference type="Proteomes" id="UP000297983">
    <property type="component" value="Unassembled WGS sequence"/>
</dbReference>
<sequence>MPERSVKMKRFIFGFQRRVWCPKCTPLSSSWRMVTTAMCRTPVLMRVGNPHQSVCAMIGRSLLLVPGARPPCDTKILVRRDRLNVAAKWARVVSAQSAASNSVSPPGVRKRPALSPLSPLSPPQARHFRSVHESARCPAESEATRQAEQMQNPRVLAASALITVMVVSGAGPASGAARAATPSITAPARAEGWRWPLAQPHRVTRAFVAPESPYAGGHRGIDLAAEAHEEVFAPHDGVVSFAGRVVDRPLLSITQPGDLIATVEPVVALVVVGDRVRAGQVIGTVATGGHCPPGCLHFGVRLHGSYVSPLLFLGNLSRAILLPAAR</sequence>
<evidence type="ECO:0000256" key="1">
    <source>
        <dbReference type="ARBA" id="ARBA00022729"/>
    </source>
</evidence>
<evidence type="ECO:0000313" key="5">
    <source>
        <dbReference type="Proteomes" id="UP000297983"/>
    </source>
</evidence>
<reference evidence="4 5" key="1">
    <citation type="submission" date="2019-03" db="EMBL/GenBank/DDBJ databases">
        <title>Genomics of glacier-inhabiting Cryobacterium strains.</title>
        <authorList>
            <person name="Liu Q."/>
            <person name="Xin Y.-H."/>
        </authorList>
    </citation>
    <scope>NUCLEOTIDE SEQUENCE [LARGE SCALE GENOMIC DNA]</scope>
    <source>
        <strain evidence="4 5">Hz16</strain>
    </source>
</reference>
<dbReference type="InterPro" id="IPR016047">
    <property type="entry name" value="M23ase_b-sheet_dom"/>
</dbReference>
<evidence type="ECO:0000256" key="2">
    <source>
        <dbReference type="SAM" id="MobiDB-lite"/>
    </source>
</evidence>
<dbReference type="InterPro" id="IPR050570">
    <property type="entry name" value="Cell_wall_metabolism_enzyme"/>
</dbReference>
<dbReference type="EMBL" id="SOHL01000003">
    <property type="protein sequence ID" value="TFD73538.1"/>
    <property type="molecule type" value="Genomic_DNA"/>
</dbReference>
<dbReference type="SUPFAM" id="SSF51261">
    <property type="entry name" value="Duplicated hybrid motif"/>
    <property type="match status" value="2"/>
</dbReference>
<dbReference type="Pfam" id="PF01551">
    <property type="entry name" value="Peptidase_M23"/>
    <property type="match status" value="1"/>
</dbReference>
<comment type="caution">
    <text evidence="4">The sequence shown here is derived from an EMBL/GenBank/DDBJ whole genome shotgun (WGS) entry which is preliminary data.</text>
</comment>
<dbReference type="GO" id="GO:0004222">
    <property type="term" value="F:metalloendopeptidase activity"/>
    <property type="evidence" value="ECO:0007669"/>
    <property type="project" value="TreeGrafter"/>
</dbReference>
<dbReference type="PANTHER" id="PTHR21666">
    <property type="entry name" value="PEPTIDASE-RELATED"/>
    <property type="match status" value="1"/>
</dbReference>
<name>A0A4R9AZY9_9MICO</name>
<keyword evidence="1" id="KW-0732">Signal</keyword>
<evidence type="ECO:0000313" key="4">
    <source>
        <dbReference type="EMBL" id="TFD73538.1"/>
    </source>
</evidence>
<protein>
    <submittedName>
        <fullName evidence="4">M23 family metallopeptidase</fullName>
    </submittedName>
</protein>
<accession>A0A4R9AZY9</accession>
<organism evidence="4 5">
    <name type="scientific">Cryobacterium gelidum</name>
    <dbReference type="NCBI Taxonomy" id="1259164"/>
    <lineage>
        <taxon>Bacteria</taxon>
        <taxon>Bacillati</taxon>
        <taxon>Actinomycetota</taxon>
        <taxon>Actinomycetes</taxon>
        <taxon>Micrococcales</taxon>
        <taxon>Microbacteriaceae</taxon>
        <taxon>Cryobacterium</taxon>
    </lineage>
</organism>
<gene>
    <name evidence="4" type="ORF">E3T50_00945</name>
</gene>
<dbReference type="PANTHER" id="PTHR21666:SF289">
    <property type="entry name" value="L-ALA--D-GLU ENDOPEPTIDASE"/>
    <property type="match status" value="1"/>
</dbReference>
<proteinExistence type="predicted"/>
<keyword evidence="5" id="KW-1185">Reference proteome</keyword>
<evidence type="ECO:0000259" key="3">
    <source>
        <dbReference type="Pfam" id="PF01551"/>
    </source>
</evidence>
<dbReference type="InterPro" id="IPR011055">
    <property type="entry name" value="Dup_hybrid_motif"/>
</dbReference>
<dbReference type="Gene3D" id="2.70.70.10">
    <property type="entry name" value="Glucose Permease (Domain IIA)"/>
    <property type="match status" value="1"/>
</dbReference>
<dbReference type="CDD" id="cd12797">
    <property type="entry name" value="M23_peptidase"/>
    <property type="match status" value="1"/>
</dbReference>
<feature type="region of interest" description="Disordered" evidence="2">
    <location>
        <begin position="100"/>
        <end position="125"/>
    </location>
</feature>
<dbReference type="AlphaFoldDB" id="A0A4R9AZY9"/>
<feature type="domain" description="M23ase beta-sheet core" evidence="3">
    <location>
        <begin position="217"/>
        <end position="309"/>
    </location>
</feature>